<dbReference type="Gene3D" id="3.30.1550.10">
    <property type="entry name" value="Ribosomal protein L11/L12, N-terminal domain"/>
    <property type="match status" value="1"/>
</dbReference>
<organism evidence="6 7">
    <name type="scientific">Liquidambar formosana</name>
    <name type="common">Formosan gum</name>
    <dbReference type="NCBI Taxonomy" id="63359"/>
    <lineage>
        <taxon>Eukaryota</taxon>
        <taxon>Viridiplantae</taxon>
        <taxon>Streptophyta</taxon>
        <taxon>Embryophyta</taxon>
        <taxon>Tracheophyta</taxon>
        <taxon>Spermatophyta</taxon>
        <taxon>Magnoliopsida</taxon>
        <taxon>eudicotyledons</taxon>
        <taxon>Gunneridae</taxon>
        <taxon>Pentapetalae</taxon>
        <taxon>Saxifragales</taxon>
        <taxon>Altingiaceae</taxon>
        <taxon>Liquidambar</taxon>
    </lineage>
</organism>
<dbReference type="GO" id="GO:1990904">
    <property type="term" value="C:ribonucleoprotein complex"/>
    <property type="evidence" value="ECO:0007669"/>
    <property type="project" value="UniProtKB-KW"/>
</dbReference>
<evidence type="ECO:0000256" key="4">
    <source>
        <dbReference type="SAM" id="MobiDB-lite"/>
    </source>
</evidence>
<feature type="region of interest" description="Disordered" evidence="4">
    <location>
        <begin position="1"/>
        <end position="27"/>
    </location>
</feature>
<evidence type="ECO:0000313" key="6">
    <source>
        <dbReference type="EMBL" id="KAK9281729.1"/>
    </source>
</evidence>
<protein>
    <recommendedName>
        <fullName evidence="5">Large ribosomal subunit protein uL11 N-terminal domain-containing protein</fullName>
    </recommendedName>
</protein>
<evidence type="ECO:0000256" key="1">
    <source>
        <dbReference type="ARBA" id="ARBA00010537"/>
    </source>
</evidence>
<comment type="similarity">
    <text evidence="1">Belongs to the universal ribosomal protein uL11 family.</text>
</comment>
<proteinExistence type="inferred from homology"/>
<dbReference type="SUPFAM" id="SSF54747">
    <property type="entry name" value="Ribosomal L11/L12e N-terminal domain"/>
    <property type="match status" value="1"/>
</dbReference>
<dbReference type="Proteomes" id="UP001415857">
    <property type="component" value="Unassembled WGS sequence"/>
</dbReference>
<evidence type="ECO:0000313" key="7">
    <source>
        <dbReference type="Proteomes" id="UP001415857"/>
    </source>
</evidence>
<dbReference type="EMBL" id="JBBPBK010000007">
    <property type="protein sequence ID" value="KAK9281729.1"/>
    <property type="molecule type" value="Genomic_DNA"/>
</dbReference>
<gene>
    <name evidence="6" type="ORF">L1049_004633</name>
</gene>
<sequence>MVKFDEPSKSHWSSPHHPIVGGRSPIPHSLIPSSAIGNSTPKINPLGVFPKKIDEDITKETAKDWKGLRVTVKLTIQNR</sequence>
<name>A0AAP0RNH8_LIQFO</name>
<keyword evidence="2" id="KW-0689">Ribosomal protein</keyword>
<dbReference type="GO" id="GO:0005840">
    <property type="term" value="C:ribosome"/>
    <property type="evidence" value="ECO:0007669"/>
    <property type="project" value="UniProtKB-KW"/>
</dbReference>
<keyword evidence="3" id="KW-0687">Ribonucleoprotein</keyword>
<evidence type="ECO:0000256" key="2">
    <source>
        <dbReference type="ARBA" id="ARBA00022980"/>
    </source>
</evidence>
<keyword evidence="7" id="KW-1185">Reference proteome</keyword>
<dbReference type="Pfam" id="PF03946">
    <property type="entry name" value="Ribosomal_L11_N"/>
    <property type="match status" value="1"/>
</dbReference>
<dbReference type="AlphaFoldDB" id="A0AAP0RNH8"/>
<feature type="domain" description="Large ribosomal subunit protein uL11 N-terminal" evidence="5">
    <location>
        <begin position="41"/>
        <end position="79"/>
    </location>
</feature>
<dbReference type="InterPro" id="IPR020784">
    <property type="entry name" value="Ribosomal_uL11_N"/>
</dbReference>
<dbReference type="InterPro" id="IPR036796">
    <property type="entry name" value="Ribosomal_uL11_N_sf"/>
</dbReference>
<evidence type="ECO:0000259" key="5">
    <source>
        <dbReference type="Pfam" id="PF03946"/>
    </source>
</evidence>
<evidence type="ECO:0000256" key="3">
    <source>
        <dbReference type="ARBA" id="ARBA00023274"/>
    </source>
</evidence>
<accession>A0AAP0RNH8</accession>
<comment type="caution">
    <text evidence="6">The sequence shown here is derived from an EMBL/GenBank/DDBJ whole genome shotgun (WGS) entry which is preliminary data.</text>
</comment>
<reference evidence="6 7" key="1">
    <citation type="journal article" date="2024" name="Plant J.">
        <title>Genome sequences and population genomics reveal climatic adaptation and genomic divergence between two closely related sweetgum species.</title>
        <authorList>
            <person name="Xu W.Q."/>
            <person name="Ren C.Q."/>
            <person name="Zhang X.Y."/>
            <person name="Comes H.P."/>
            <person name="Liu X.H."/>
            <person name="Li Y.G."/>
            <person name="Kettle C.J."/>
            <person name="Jalonen R."/>
            <person name="Gaisberger H."/>
            <person name="Ma Y.Z."/>
            <person name="Qiu Y.X."/>
        </authorList>
    </citation>
    <scope>NUCLEOTIDE SEQUENCE [LARGE SCALE GENOMIC DNA]</scope>
    <source>
        <strain evidence="6">Hangzhou</strain>
    </source>
</reference>